<gene>
    <name evidence="1" type="ORF">L195_g052657</name>
</gene>
<protein>
    <submittedName>
        <fullName evidence="1">Uncharacterized protein</fullName>
    </submittedName>
</protein>
<organism evidence="1 2">
    <name type="scientific">Trifolium pratense</name>
    <name type="common">Red clover</name>
    <dbReference type="NCBI Taxonomy" id="57577"/>
    <lineage>
        <taxon>Eukaryota</taxon>
        <taxon>Viridiplantae</taxon>
        <taxon>Streptophyta</taxon>
        <taxon>Embryophyta</taxon>
        <taxon>Tracheophyta</taxon>
        <taxon>Spermatophyta</taxon>
        <taxon>Magnoliopsida</taxon>
        <taxon>eudicotyledons</taxon>
        <taxon>Gunneridae</taxon>
        <taxon>Pentapetalae</taxon>
        <taxon>rosids</taxon>
        <taxon>fabids</taxon>
        <taxon>Fabales</taxon>
        <taxon>Fabaceae</taxon>
        <taxon>Papilionoideae</taxon>
        <taxon>50 kb inversion clade</taxon>
        <taxon>NPAAA clade</taxon>
        <taxon>Hologalegina</taxon>
        <taxon>IRL clade</taxon>
        <taxon>Trifolieae</taxon>
        <taxon>Trifolium</taxon>
    </lineage>
</organism>
<name>A0A2K3K6A6_TRIPR</name>
<sequence length="22" mass="2110">DSVEVAPVAVPEGVARNGVASS</sequence>
<accession>A0A2K3K6A6</accession>
<proteinExistence type="predicted"/>
<reference evidence="1 2" key="2">
    <citation type="journal article" date="2017" name="Front. Plant Sci.">
        <title>Gene Classification and Mining of Molecular Markers Useful in Red Clover (Trifolium pratense) Breeding.</title>
        <authorList>
            <person name="Istvanek J."/>
            <person name="Dluhosova J."/>
            <person name="Dluhos P."/>
            <person name="Patkova L."/>
            <person name="Nedelnik J."/>
            <person name="Repkova J."/>
        </authorList>
    </citation>
    <scope>NUCLEOTIDE SEQUENCE [LARGE SCALE GENOMIC DNA]</scope>
    <source>
        <strain evidence="2">cv. Tatra</strain>
        <tissue evidence="1">Young leaves</tissue>
    </source>
</reference>
<evidence type="ECO:0000313" key="1">
    <source>
        <dbReference type="EMBL" id="PNX61828.1"/>
    </source>
</evidence>
<dbReference type="EMBL" id="ASHM01086215">
    <property type="protein sequence ID" value="PNX61828.1"/>
    <property type="molecule type" value="Genomic_DNA"/>
</dbReference>
<evidence type="ECO:0000313" key="2">
    <source>
        <dbReference type="Proteomes" id="UP000236291"/>
    </source>
</evidence>
<dbReference type="Proteomes" id="UP000236291">
    <property type="component" value="Unassembled WGS sequence"/>
</dbReference>
<feature type="non-terminal residue" evidence="1">
    <location>
        <position position="1"/>
    </location>
</feature>
<reference evidence="1 2" key="1">
    <citation type="journal article" date="2014" name="Am. J. Bot.">
        <title>Genome assembly and annotation for red clover (Trifolium pratense; Fabaceae).</title>
        <authorList>
            <person name="Istvanek J."/>
            <person name="Jaros M."/>
            <person name="Krenek A."/>
            <person name="Repkova J."/>
        </authorList>
    </citation>
    <scope>NUCLEOTIDE SEQUENCE [LARGE SCALE GENOMIC DNA]</scope>
    <source>
        <strain evidence="2">cv. Tatra</strain>
        <tissue evidence="1">Young leaves</tissue>
    </source>
</reference>
<comment type="caution">
    <text evidence="1">The sequence shown here is derived from an EMBL/GenBank/DDBJ whole genome shotgun (WGS) entry which is preliminary data.</text>
</comment>
<dbReference type="AlphaFoldDB" id="A0A2K3K6A6"/>